<dbReference type="Gene3D" id="3.10.690.10">
    <property type="entry name" value="Bifunctional nuclease domain"/>
    <property type="match status" value="1"/>
</dbReference>
<evidence type="ECO:0000313" key="2">
    <source>
        <dbReference type="EMBL" id="MBM3317212.1"/>
    </source>
</evidence>
<evidence type="ECO:0000259" key="1">
    <source>
        <dbReference type="PROSITE" id="PS51658"/>
    </source>
</evidence>
<dbReference type="SUPFAM" id="SSF103256">
    <property type="entry name" value="Hypothetical protein TM0160"/>
    <property type="match status" value="1"/>
</dbReference>
<dbReference type="GO" id="GO:0004518">
    <property type="term" value="F:nuclease activity"/>
    <property type="evidence" value="ECO:0007669"/>
    <property type="project" value="InterPro"/>
</dbReference>
<name>A0A937XAF5_UNCEI</name>
<dbReference type="AlphaFoldDB" id="A0A937XAF5"/>
<dbReference type="InterPro" id="IPR003729">
    <property type="entry name" value="Bi_nuclease_dom"/>
</dbReference>
<proteinExistence type="predicted"/>
<dbReference type="PANTHER" id="PTHR15160:SF1">
    <property type="entry name" value="VON HIPPEL-LINDAU DISEASE TUMOR SUPPRESSOR"/>
    <property type="match status" value="1"/>
</dbReference>
<protein>
    <submittedName>
        <fullName evidence="2">Bifunctional nuclease family protein</fullName>
    </submittedName>
</protein>
<sequence>MMVEVVVWTLAVDQKNQAPVVILKDADGDRKLPIWIGPSEANAIAFDLAGRRFPRPLTHDLLHQLLKGLGARVQRVEITELKENTFFAKIFVEHAGQILCVDSRPSDAIALALKAKARIFAAAQLFSDELDRLLAEASGREDSPEERAEELKAFIENLNPKDFGKFSF</sequence>
<organism evidence="2 3">
    <name type="scientific">Eiseniibacteriota bacterium</name>
    <dbReference type="NCBI Taxonomy" id="2212470"/>
    <lineage>
        <taxon>Bacteria</taxon>
        <taxon>Candidatus Eiseniibacteriota</taxon>
    </lineage>
</organism>
<feature type="domain" description="BFN" evidence="1">
    <location>
        <begin position="2"/>
        <end position="133"/>
    </location>
</feature>
<reference evidence="2" key="1">
    <citation type="submission" date="2019-03" db="EMBL/GenBank/DDBJ databases">
        <title>Lake Tanganyika Metagenome-Assembled Genomes (MAGs).</title>
        <authorList>
            <person name="Tran P."/>
        </authorList>
    </citation>
    <scope>NUCLEOTIDE SEQUENCE</scope>
    <source>
        <strain evidence="2">M_DeepCast_400m_m2_100</strain>
    </source>
</reference>
<dbReference type="PANTHER" id="PTHR15160">
    <property type="entry name" value="VON HIPPEL-LINDAU PROTEIN"/>
    <property type="match status" value="1"/>
</dbReference>
<dbReference type="InterPro" id="IPR036104">
    <property type="entry name" value="BFN_sf"/>
</dbReference>
<comment type="caution">
    <text evidence="2">The sequence shown here is derived from an EMBL/GenBank/DDBJ whole genome shotgun (WGS) entry which is preliminary data.</text>
</comment>
<evidence type="ECO:0000313" key="3">
    <source>
        <dbReference type="Proteomes" id="UP000748308"/>
    </source>
</evidence>
<gene>
    <name evidence="2" type="ORF">FJY75_05120</name>
</gene>
<accession>A0A937XAF5</accession>
<dbReference type="PROSITE" id="PS51658">
    <property type="entry name" value="BFN"/>
    <property type="match status" value="1"/>
</dbReference>
<dbReference type="EMBL" id="VGIY01000091">
    <property type="protein sequence ID" value="MBM3317212.1"/>
    <property type="molecule type" value="Genomic_DNA"/>
</dbReference>
<dbReference type="Proteomes" id="UP000748308">
    <property type="component" value="Unassembled WGS sequence"/>
</dbReference>
<dbReference type="Pfam" id="PF02577">
    <property type="entry name" value="BFN_dom"/>
    <property type="match status" value="1"/>
</dbReference>